<dbReference type="Pfam" id="PF04963">
    <property type="entry name" value="Sigma54_CBD"/>
    <property type="match status" value="1"/>
</dbReference>
<keyword evidence="3" id="KW-0808">Transferase</keyword>
<dbReference type="PROSITE" id="PS50044">
    <property type="entry name" value="SIGMA54_3"/>
    <property type="match status" value="1"/>
</dbReference>
<evidence type="ECO:0000256" key="8">
    <source>
        <dbReference type="ARBA" id="ARBA00023163"/>
    </source>
</evidence>
<evidence type="ECO:0000256" key="6">
    <source>
        <dbReference type="ARBA" id="ARBA00023082"/>
    </source>
</evidence>
<dbReference type="GO" id="GO:0006352">
    <property type="term" value="P:DNA-templated transcription initiation"/>
    <property type="evidence" value="ECO:0007669"/>
    <property type="project" value="InterPro"/>
</dbReference>
<dbReference type="InterPro" id="IPR007634">
    <property type="entry name" value="RNA_pol_sigma_54_DNA-bd"/>
</dbReference>
<feature type="region of interest" description="Disordered" evidence="9">
    <location>
        <begin position="1"/>
        <end position="20"/>
    </location>
</feature>
<dbReference type="GO" id="GO:0001216">
    <property type="term" value="F:DNA-binding transcription activator activity"/>
    <property type="evidence" value="ECO:0007669"/>
    <property type="project" value="InterPro"/>
</dbReference>
<dbReference type="GO" id="GO:0003677">
    <property type="term" value="F:DNA binding"/>
    <property type="evidence" value="ECO:0007669"/>
    <property type="project" value="UniProtKB-KW"/>
</dbReference>
<evidence type="ECO:0000256" key="9">
    <source>
        <dbReference type="SAM" id="MobiDB-lite"/>
    </source>
</evidence>
<dbReference type="RefSeq" id="WP_006949615.1">
    <property type="nucleotide sequence ID" value="NZ_BAJI01000002.1"/>
</dbReference>
<evidence type="ECO:0000256" key="5">
    <source>
        <dbReference type="ARBA" id="ARBA00023015"/>
    </source>
</evidence>
<dbReference type="GO" id="GO:0016779">
    <property type="term" value="F:nucleotidyltransferase activity"/>
    <property type="evidence" value="ECO:0007669"/>
    <property type="project" value="UniProtKB-KW"/>
</dbReference>
<keyword evidence="7" id="KW-0238">DNA-binding</keyword>
<evidence type="ECO:0000259" key="11">
    <source>
        <dbReference type="Pfam" id="PF04963"/>
    </source>
</evidence>
<keyword evidence="13" id="KW-1185">Reference proteome</keyword>
<evidence type="ECO:0000259" key="10">
    <source>
        <dbReference type="Pfam" id="PF04552"/>
    </source>
</evidence>
<name>E0NTH7_9BACT</name>
<evidence type="ECO:0000313" key="12">
    <source>
        <dbReference type="EMBL" id="EFM01644.1"/>
    </source>
</evidence>
<reference evidence="12" key="1">
    <citation type="submission" date="2010-07" db="EMBL/GenBank/DDBJ databases">
        <authorList>
            <person name="Muzny D."/>
            <person name="Qin X."/>
            <person name="Deng J."/>
            <person name="Jiang H."/>
            <person name="Liu Y."/>
            <person name="Qu J."/>
            <person name="Song X.-Z."/>
            <person name="Zhang L."/>
            <person name="Thornton R."/>
            <person name="Coyle M."/>
            <person name="Francisco L."/>
            <person name="Jackson L."/>
            <person name="Javaid M."/>
            <person name="Korchina V."/>
            <person name="Kovar C."/>
            <person name="Mata R."/>
            <person name="Mathew T."/>
            <person name="Ngo R."/>
            <person name="Nguyen L."/>
            <person name="Nguyen N."/>
            <person name="Okwuonu G."/>
            <person name="Ongeri F."/>
            <person name="Pham C."/>
            <person name="Simmons D."/>
            <person name="Wilczek-Boney K."/>
            <person name="Hale W."/>
            <person name="Jakkamsetti A."/>
            <person name="Pham P."/>
            <person name="Ruth R."/>
            <person name="San Lucas F."/>
            <person name="Warren J."/>
            <person name="Zhang J."/>
            <person name="Zhao Z."/>
            <person name="Zhou C."/>
            <person name="Zhu D."/>
            <person name="Lee S."/>
            <person name="Bess C."/>
            <person name="Blankenburg K."/>
            <person name="Forbes L."/>
            <person name="Fu Q."/>
            <person name="Gubbala S."/>
            <person name="Hirani K."/>
            <person name="Jayaseelan J.C."/>
            <person name="Lara F."/>
            <person name="Munidasa M."/>
            <person name="Palculict T."/>
            <person name="Patil S."/>
            <person name="Pu L.-L."/>
            <person name="Saada N."/>
            <person name="Tang L."/>
            <person name="Weissenberger G."/>
            <person name="Zhu Y."/>
            <person name="Hemphill L."/>
            <person name="Shang Y."/>
            <person name="Youmans B."/>
            <person name="Ayvaz T."/>
            <person name="Ross M."/>
            <person name="Santibanez J."/>
            <person name="Aqrawi P."/>
            <person name="Gross S."/>
            <person name="Joshi V."/>
            <person name="Fowler G."/>
            <person name="Nazareth L."/>
            <person name="Reid J."/>
            <person name="Worley K."/>
            <person name="Petrosino J."/>
            <person name="Highlander S."/>
            <person name="Gibbs R."/>
        </authorList>
    </citation>
    <scope>NUCLEOTIDE SEQUENCE [LARGE SCALE GENOMIC DNA]</scope>
    <source>
        <strain evidence="12">DSM 16973</strain>
    </source>
</reference>
<organism evidence="12 13">
    <name type="scientific">Hoylesella marshii DSM 16973 = JCM 13450</name>
    <dbReference type="NCBI Taxonomy" id="862515"/>
    <lineage>
        <taxon>Bacteria</taxon>
        <taxon>Pseudomonadati</taxon>
        <taxon>Bacteroidota</taxon>
        <taxon>Bacteroidia</taxon>
        <taxon>Bacteroidales</taxon>
        <taxon>Prevotellaceae</taxon>
        <taxon>Hoylesella</taxon>
    </lineage>
</organism>
<keyword evidence="8" id="KW-0804">Transcription</keyword>
<feature type="region of interest" description="Disordered" evidence="9">
    <location>
        <begin position="40"/>
        <end position="89"/>
    </location>
</feature>
<feature type="domain" description="RNA polymerase sigma factor 54 DNA-binding" evidence="10">
    <location>
        <begin position="346"/>
        <end position="503"/>
    </location>
</feature>
<dbReference type="Pfam" id="PF04552">
    <property type="entry name" value="Sigma54_DBD"/>
    <property type="match status" value="1"/>
</dbReference>
<keyword evidence="5" id="KW-0805">Transcription regulation</keyword>
<sequence length="504" mass="57899">MAQKLTQEQTQKQVQVQRLSQQQMLQIKLLEMPLTQLEQSVMAELDDNPALEAGSPDDMAESEPEESAGLSDSDREGNEDYDAMTEREEREAALDDALSNIGIDDRMPEYETGMHDRQTADYEEIVYGDTTSFYDKLKEQMGETELTERQREIMEYLIGSLDDDGLLRKETETISDELAIYHAIDATPKEIEAVLHILQTFDPAGIGARSLQECLLLQIARREPSPLTEQMRRVITDNFEAFTKKHWDTIGRQFGLTDKQVTMLQEELRRLNPKPGAALGETQGRSVQQITPDFLIETHEDGTVSFSLNKGHLPELYVSPSFREMLKTYHTDRKTMSRQDKEALLYAKEKVERAKGFIEAVKQRRHTLVVTMQAIIDRQKQFFIDGDEADLRPMVLKDIADKTGLDISTISRVSNIKYAQTKWGTFPLRFFFTDGYTTEAGEELSTRKMKIALKEIIDGEDKHRPMSDDQLKEEMKRKGFPIARRTVSKYREQLGVPVARLRRE</sequence>
<dbReference type="eggNOG" id="COG1508">
    <property type="taxonomic scope" value="Bacteria"/>
</dbReference>
<keyword evidence="6" id="KW-0731">Sigma factor</keyword>
<dbReference type="GO" id="GO:0000428">
    <property type="term" value="C:DNA-directed RNA polymerase complex"/>
    <property type="evidence" value="ECO:0007669"/>
    <property type="project" value="UniProtKB-KW"/>
</dbReference>
<dbReference type="PANTHER" id="PTHR32248:SF4">
    <property type="entry name" value="RNA POLYMERASE SIGMA-54 FACTOR"/>
    <property type="match status" value="1"/>
</dbReference>
<evidence type="ECO:0000256" key="3">
    <source>
        <dbReference type="ARBA" id="ARBA00022679"/>
    </source>
</evidence>
<dbReference type="Gene3D" id="1.10.10.1330">
    <property type="entry name" value="RNA polymerase sigma-54 factor, core-binding domain"/>
    <property type="match status" value="1"/>
</dbReference>
<dbReference type="OrthoDB" id="9814402at2"/>
<keyword evidence="2" id="KW-0240">DNA-directed RNA polymerase</keyword>
<keyword evidence="4" id="KW-0548">Nucleotidyltransferase</keyword>
<dbReference type="AlphaFoldDB" id="E0NTH7"/>
<dbReference type="STRING" id="862515.HMPREF0658_1479"/>
<dbReference type="GO" id="GO:0016987">
    <property type="term" value="F:sigma factor activity"/>
    <property type="evidence" value="ECO:0007669"/>
    <property type="project" value="UniProtKB-KW"/>
</dbReference>
<evidence type="ECO:0000313" key="13">
    <source>
        <dbReference type="Proteomes" id="UP000004394"/>
    </source>
</evidence>
<dbReference type="PRINTS" id="PR00045">
    <property type="entry name" value="SIGMA54FCT"/>
</dbReference>
<dbReference type="InterPro" id="IPR007046">
    <property type="entry name" value="RNA_pol_sigma_54_core-bd"/>
</dbReference>
<feature type="compositionally biased region" description="Basic and acidic residues" evidence="9">
    <location>
        <begin position="72"/>
        <end position="89"/>
    </location>
</feature>
<comment type="similarity">
    <text evidence="1">Belongs to the sigma-54 factor family.</text>
</comment>
<dbReference type="Pfam" id="PF00309">
    <property type="entry name" value="Sigma54_AID"/>
    <property type="match status" value="1"/>
</dbReference>
<dbReference type="Gene3D" id="1.10.10.60">
    <property type="entry name" value="Homeodomain-like"/>
    <property type="match status" value="1"/>
</dbReference>
<evidence type="ECO:0000256" key="7">
    <source>
        <dbReference type="ARBA" id="ARBA00023125"/>
    </source>
</evidence>
<dbReference type="InterPro" id="IPR038709">
    <property type="entry name" value="RpoN_core-bd_sf"/>
</dbReference>
<dbReference type="InterPro" id="IPR000394">
    <property type="entry name" value="RNA_pol_sigma_54"/>
</dbReference>
<protein>
    <submittedName>
        <fullName evidence="12">RNA polymerase sigma-54 factor</fullName>
    </submittedName>
</protein>
<dbReference type="NCBIfam" id="TIGR02395">
    <property type="entry name" value="rpoN_sigma"/>
    <property type="match status" value="1"/>
</dbReference>
<comment type="caution">
    <text evidence="12">The sequence shown here is derived from an EMBL/GenBank/DDBJ whole genome shotgun (WGS) entry which is preliminary data.</text>
</comment>
<dbReference type="HOGENOM" id="CLU_020569_0_1_10"/>
<accession>E0NTH7</accession>
<dbReference type="Proteomes" id="UP000004394">
    <property type="component" value="Unassembled WGS sequence"/>
</dbReference>
<evidence type="ECO:0000256" key="2">
    <source>
        <dbReference type="ARBA" id="ARBA00022478"/>
    </source>
</evidence>
<proteinExistence type="inferred from homology"/>
<feature type="domain" description="RNA polymerase sigma factor 54 core-binding" evidence="11">
    <location>
        <begin position="129"/>
        <end position="320"/>
    </location>
</feature>
<dbReference type="PANTHER" id="PTHR32248">
    <property type="entry name" value="RNA POLYMERASE SIGMA-54 FACTOR"/>
    <property type="match status" value="1"/>
</dbReference>
<evidence type="ECO:0000256" key="1">
    <source>
        <dbReference type="ARBA" id="ARBA00008798"/>
    </source>
</evidence>
<evidence type="ECO:0000256" key="4">
    <source>
        <dbReference type="ARBA" id="ARBA00022695"/>
    </source>
</evidence>
<dbReference type="PIRSF" id="PIRSF000774">
    <property type="entry name" value="RpoN"/>
    <property type="match status" value="1"/>
</dbReference>
<dbReference type="EMBL" id="AEEI01000049">
    <property type="protein sequence ID" value="EFM01644.1"/>
    <property type="molecule type" value="Genomic_DNA"/>
</dbReference>
<gene>
    <name evidence="12" type="primary">rpoN</name>
    <name evidence="12" type="ORF">HMPREF0658_1479</name>
</gene>